<sequence>MLLKTLSLAGFKSFADRTRLDFESGVNVVVGPNGSGKSNLLDALAWVMGTQATR</sequence>
<dbReference type="InterPro" id="IPR003395">
    <property type="entry name" value="RecF/RecN/SMC_N"/>
</dbReference>
<dbReference type="PANTHER" id="PTHR32182">
    <property type="entry name" value="DNA REPLICATION AND REPAIR PROTEIN RECF"/>
    <property type="match status" value="1"/>
</dbReference>
<dbReference type="EMBL" id="UOEK01000309">
    <property type="protein sequence ID" value="VAW05069.1"/>
    <property type="molecule type" value="Genomic_DNA"/>
</dbReference>
<dbReference type="PANTHER" id="PTHR32182:SF22">
    <property type="entry name" value="ATP-DEPENDENT ENDONUCLEASE, OLD FAMILY-RELATED"/>
    <property type="match status" value="1"/>
</dbReference>
<dbReference type="SUPFAM" id="SSF52540">
    <property type="entry name" value="P-loop containing nucleoside triphosphate hydrolases"/>
    <property type="match status" value="1"/>
</dbReference>
<accession>A0A3B0SXV7</accession>
<dbReference type="Pfam" id="PF02463">
    <property type="entry name" value="SMC_N"/>
    <property type="match status" value="1"/>
</dbReference>
<reference evidence="2" key="1">
    <citation type="submission" date="2018-06" db="EMBL/GenBank/DDBJ databases">
        <authorList>
            <person name="Zhirakovskaya E."/>
        </authorList>
    </citation>
    <scope>NUCLEOTIDE SEQUENCE</scope>
</reference>
<protein>
    <submittedName>
        <fullName evidence="2">Chromosome partition protein smc</fullName>
    </submittedName>
</protein>
<evidence type="ECO:0000313" key="2">
    <source>
        <dbReference type="EMBL" id="VAW05069.1"/>
    </source>
</evidence>
<proteinExistence type="predicted"/>
<dbReference type="GO" id="GO:0006302">
    <property type="term" value="P:double-strand break repair"/>
    <property type="evidence" value="ECO:0007669"/>
    <property type="project" value="TreeGrafter"/>
</dbReference>
<organism evidence="2">
    <name type="scientific">hydrothermal vent metagenome</name>
    <dbReference type="NCBI Taxonomy" id="652676"/>
    <lineage>
        <taxon>unclassified sequences</taxon>
        <taxon>metagenomes</taxon>
        <taxon>ecological metagenomes</taxon>
    </lineage>
</organism>
<dbReference type="GO" id="GO:0000731">
    <property type="term" value="P:DNA synthesis involved in DNA repair"/>
    <property type="evidence" value="ECO:0007669"/>
    <property type="project" value="TreeGrafter"/>
</dbReference>
<dbReference type="AlphaFoldDB" id="A0A3B0SXV7"/>
<feature type="non-terminal residue" evidence="2">
    <location>
        <position position="54"/>
    </location>
</feature>
<evidence type="ECO:0000259" key="1">
    <source>
        <dbReference type="Pfam" id="PF02463"/>
    </source>
</evidence>
<name>A0A3B0SXV7_9ZZZZ</name>
<gene>
    <name evidence="2" type="ORF">MNBD_ACTINO02-1403</name>
</gene>
<dbReference type="Gene3D" id="3.40.50.300">
    <property type="entry name" value="P-loop containing nucleotide triphosphate hydrolases"/>
    <property type="match status" value="1"/>
</dbReference>
<feature type="domain" description="RecF/RecN/SMC N-terminal" evidence="1">
    <location>
        <begin position="3"/>
        <end position="53"/>
    </location>
</feature>
<dbReference type="InterPro" id="IPR027417">
    <property type="entry name" value="P-loop_NTPase"/>
</dbReference>